<keyword evidence="5" id="KW-1185">Reference proteome</keyword>
<gene>
    <name evidence="4" type="ORF">DNG_08433</name>
</gene>
<sequence length="354" mass="38994">MAPTPTILRFPQSRKKSAFVLIQAVSTGRHPLDLRLVGTDGFSPFIATYDEWEETLVSLLSQQAPEGVQATAKIEEGRDADDPPTHLIIEVRRSIQGITKHLGDVTLRYKEEEPIDVVEWCSSSVLAHEETRASLARESDRAAKQEKEIENLQSQLNEFIEAKKADEAGLMEKFRDLLNEKKVKIREQQRLLASAPLGHVEKQEQDVAASGVGGSDIKIEEEEEEGVRGHKALPSRRSKRKTVAPEEDSSDDAFETMEVDEEKGVQRDSEDNQTTDTGSDGDVTASEDDSDGPSAATKVVASESKAEKEGGKRIEAPPPPRELPFAGRRGAKPKAKPKPPPQTPENDTESDDEL</sequence>
<feature type="compositionally biased region" description="Basic residues" evidence="2">
    <location>
        <begin position="229"/>
        <end position="242"/>
    </location>
</feature>
<comment type="caution">
    <text evidence="4">The sequence shown here is derived from an EMBL/GenBank/DDBJ whole genome shotgun (WGS) entry which is preliminary data.</text>
</comment>
<evidence type="ECO:0000256" key="2">
    <source>
        <dbReference type="SAM" id="MobiDB-lite"/>
    </source>
</evidence>
<evidence type="ECO:0000259" key="3">
    <source>
        <dbReference type="Pfam" id="PF21924"/>
    </source>
</evidence>
<dbReference type="Pfam" id="PF21924">
    <property type="entry name" value="XRCC4_CC"/>
    <property type="match status" value="1"/>
</dbReference>
<dbReference type="PANTHER" id="PTHR42067:SF1">
    <property type="entry name" value="MITOTIC APPARATUS PROTEIN P62"/>
    <property type="match status" value="1"/>
</dbReference>
<feature type="compositionally biased region" description="Acidic residues" evidence="2">
    <location>
        <begin position="245"/>
        <end position="261"/>
    </location>
</feature>
<reference evidence="4" key="1">
    <citation type="submission" date="2018-03" db="EMBL/GenBank/DDBJ databases">
        <authorList>
            <person name="Guldener U."/>
        </authorList>
    </citation>
    <scope>NUCLEOTIDE SEQUENCE</scope>
</reference>
<keyword evidence="1" id="KW-0175">Coiled coil</keyword>
<accession>A0AAE8SYC4</accession>
<dbReference type="PANTHER" id="PTHR42067">
    <property type="entry name" value="YALI0C15378P"/>
    <property type="match status" value="1"/>
</dbReference>
<feature type="region of interest" description="Disordered" evidence="2">
    <location>
        <begin position="202"/>
        <end position="354"/>
    </location>
</feature>
<evidence type="ECO:0000313" key="5">
    <source>
        <dbReference type="Proteomes" id="UP001187682"/>
    </source>
</evidence>
<feature type="coiled-coil region" evidence="1">
    <location>
        <begin position="128"/>
        <end position="191"/>
    </location>
</feature>
<dbReference type="InterPro" id="IPR053962">
    <property type="entry name" value="XRCC4_CC"/>
</dbReference>
<dbReference type="Gene3D" id="1.20.5.370">
    <property type="match status" value="1"/>
</dbReference>
<name>A0AAE8SYC4_9PEZI</name>
<dbReference type="AlphaFoldDB" id="A0AAE8SYC4"/>
<protein>
    <recommendedName>
        <fullName evidence="3">XRCC4 coiled-coil domain-containing protein</fullName>
    </recommendedName>
</protein>
<evidence type="ECO:0000256" key="1">
    <source>
        <dbReference type="SAM" id="Coils"/>
    </source>
</evidence>
<organism evidence="4 5">
    <name type="scientific">Cephalotrichum gorgonifer</name>
    <dbReference type="NCBI Taxonomy" id="2041049"/>
    <lineage>
        <taxon>Eukaryota</taxon>
        <taxon>Fungi</taxon>
        <taxon>Dikarya</taxon>
        <taxon>Ascomycota</taxon>
        <taxon>Pezizomycotina</taxon>
        <taxon>Sordariomycetes</taxon>
        <taxon>Hypocreomycetidae</taxon>
        <taxon>Microascales</taxon>
        <taxon>Microascaceae</taxon>
        <taxon>Cephalotrichum</taxon>
    </lineage>
</organism>
<feature type="domain" description="XRCC4 coiled-coil" evidence="3">
    <location>
        <begin position="129"/>
        <end position="187"/>
    </location>
</feature>
<dbReference type="InterPro" id="IPR014751">
    <property type="entry name" value="XRCC4-like_C"/>
</dbReference>
<dbReference type="Proteomes" id="UP001187682">
    <property type="component" value="Unassembled WGS sequence"/>
</dbReference>
<dbReference type="SUPFAM" id="SSF58022">
    <property type="entry name" value="XRCC4, C-terminal oligomerization domain"/>
    <property type="match status" value="1"/>
</dbReference>
<feature type="compositionally biased region" description="Basic and acidic residues" evidence="2">
    <location>
        <begin position="304"/>
        <end position="315"/>
    </location>
</feature>
<proteinExistence type="predicted"/>
<evidence type="ECO:0000313" key="4">
    <source>
        <dbReference type="EMBL" id="SPO05746.1"/>
    </source>
</evidence>
<dbReference type="EMBL" id="ONZQ02000013">
    <property type="protein sequence ID" value="SPO05746.1"/>
    <property type="molecule type" value="Genomic_DNA"/>
</dbReference>